<dbReference type="InterPro" id="IPR016181">
    <property type="entry name" value="Acyl_CoA_acyltransferase"/>
</dbReference>
<comment type="caution">
    <text evidence="4">The sequence shown here is derived from an EMBL/GenBank/DDBJ whole genome shotgun (WGS) entry which is preliminary data.</text>
</comment>
<keyword evidence="2" id="KW-0012">Acyltransferase</keyword>
<dbReference type="Proteomes" id="UP000564378">
    <property type="component" value="Unassembled WGS sequence"/>
</dbReference>
<dbReference type="SUPFAM" id="SSF55729">
    <property type="entry name" value="Acyl-CoA N-acyltransferases (Nat)"/>
    <property type="match status" value="1"/>
</dbReference>
<gene>
    <name evidence="4" type="ORF">H6P80_09660</name>
</gene>
<dbReference type="Gene3D" id="3.40.630.30">
    <property type="match status" value="1"/>
</dbReference>
<keyword evidence="1 4" id="KW-0808">Transferase</keyword>
<evidence type="ECO:0000256" key="1">
    <source>
        <dbReference type="ARBA" id="ARBA00022679"/>
    </source>
</evidence>
<dbReference type="Pfam" id="PF00583">
    <property type="entry name" value="Acetyltransf_1"/>
    <property type="match status" value="1"/>
</dbReference>
<dbReference type="EMBL" id="JACJVJ010000002">
    <property type="protein sequence ID" value="MBC2777887.1"/>
    <property type="molecule type" value="Genomic_DNA"/>
</dbReference>
<keyword evidence="5" id="KW-1185">Reference proteome</keyword>
<name>A0A842HZD4_9SPHN</name>
<dbReference type="InterPro" id="IPR050832">
    <property type="entry name" value="Bact_Acetyltransf"/>
</dbReference>
<dbReference type="PANTHER" id="PTHR43877">
    <property type="entry name" value="AMINOALKYLPHOSPHONATE N-ACETYLTRANSFERASE-RELATED-RELATED"/>
    <property type="match status" value="1"/>
</dbReference>
<feature type="domain" description="N-acetyltransferase" evidence="3">
    <location>
        <begin position="4"/>
        <end position="152"/>
    </location>
</feature>
<dbReference type="AlphaFoldDB" id="A0A842HZD4"/>
<sequence>MPALTIERADPRSPDAVVLLDRLSNALAAMTGSSGRGSFDITDIDGERAAFLLAYDEEGRAVGCGSYRPFSPDEAEIKRMLALPGTRGVGGALLVTLERMACADGYATALVETRKVNQRAVGFYERHGYRRIPNYGKYRGRPEAVCFSKSLG</sequence>
<accession>A0A842HZD4</accession>
<evidence type="ECO:0000313" key="5">
    <source>
        <dbReference type="Proteomes" id="UP000564378"/>
    </source>
</evidence>
<dbReference type="PROSITE" id="PS51186">
    <property type="entry name" value="GNAT"/>
    <property type="match status" value="1"/>
</dbReference>
<organism evidence="4 5">
    <name type="scientific">Parasphingopyxis marina</name>
    <dbReference type="NCBI Taxonomy" id="2761622"/>
    <lineage>
        <taxon>Bacteria</taxon>
        <taxon>Pseudomonadati</taxon>
        <taxon>Pseudomonadota</taxon>
        <taxon>Alphaproteobacteria</taxon>
        <taxon>Sphingomonadales</taxon>
        <taxon>Sphingomonadaceae</taxon>
        <taxon>Parasphingopyxis</taxon>
    </lineage>
</organism>
<dbReference type="GO" id="GO:0016747">
    <property type="term" value="F:acyltransferase activity, transferring groups other than amino-acyl groups"/>
    <property type="evidence" value="ECO:0007669"/>
    <property type="project" value="InterPro"/>
</dbReference>
<evidence type="ECO:0000256" key="2">
    <source>
        <dbReference type="ARBA" id="ARBA00023315"/>
    </source>
</evidence>
<protein>
    <submittedName>
        <fullName evidence="4">GNAT family N-acetyltransferase</fullName>
    </submittedName>
</protein>
<dbReference type="InterPro" id="IPR000182">
    <property type="entry name" value="GNAT_dom"/>
</dbReference>
<dbReference type="PANTHER" id="PTHR43877:SF2">
    <property type="entry name" value="AMINOALKYLPHOSPHONATE N-ACETYLTRANSFERASE-RELATED"/>
    <property type="match status" value="1"/>
</dbReference>
<evidence type="ECO:0000259" key="3">
    <source>
        <dbReference type="PROSITE" id="PS51186"/>
    </source>
</evidence>
<proteinExistence type="predicted"/>
<reference evidence="4 5" key="1">
    <citation type="submission" date="2020-08" db="EMBL/GenBank/DDBJ databases">
        <title>Draft genome sequence of Parasphingopyxis sp. GrpM-11.</title>
        <authorList>
            <person name="Oh J."/>
            <person name="Roh D.-H."/>
        </authorList>
    </citation>
    <scope>NUCLEOTIDE SEQUENCE [LARGE SCALE GENOMIC DNA]</scope>
    <source>
        <strain evidence="4 5">GrpM-11</strain>
    </source>
</reference>
<evidence type="ECO:0000313" key="4">
    <source>
        <dbReference type="EMBL" id="MBC2777887.1"/>
    </source>
</evidence>